<sequence length="324" mass="34607">MANTSAPPPATDAELDKLLDNAFEQFTNATPKPKAKADPAPAAPPPAIDEALRAAAATGDGADGLDGVNFDENFAHHLAKSMEALLKDPSALSGATGAGAKGNEMKTALDQLLEQITSLQSDLGASDPPAAGSSSNGAEARAASTGPATLEQPASFQDKIKATMDKLKDSADRAEADSSKGLGGDMGMMDELMRQMDQMGDDSQLDSLVDDVISQLMSKDVLQQPLKELDQEYPKYLEKNKDTLSAEDRERYEKQHAYVKQILAMFAESTDDTVNDPRIVELMQKMQDCGQPPNELLKILAPDMELDEKGEVKVPEAPPNCTVM</sequence>
<dbReference type="Gene3D" id="1.20.120.900">
    <property type="entry name" value="Pex19, mPTS binding domain"/>
    <property type="match status" value="1"/>
</dbReference>
<evidence type="ECO:0000313" key="3">
    <source>
        <dbReference type="Proteomes" id="UP001151516"/>
    </source>
</evidence>
<dbReference type="GO" id="GO:0045046">
    <property type="term" value="P:protein import into peroxisome membrane"/>
    <property type="evidence" value="ECO:0007669"/>
    <property type="project" value="TreeGrafter"/>
</dbReference>
<feature type="compositionally biased region" description="Basic and acidic residues" evidence="1">
    <location>
        <begin position="158"/>
        <end position="178"/>
    </location>
</feature>
<feature type="compositionally biased region" description="Low complexity" evidence="1">
    <location>
        <begin position="124"/>
        <end position="144"/>
    </location>
</feature>
<dbReference type="GO" id="GO:0033328">
    <property type="term" value="F:peroxisome membrane targeting sequence binding"/>
    <property type="evidence" value="ECO:0007669"/>
    <property type="project" value="TreeGrafter"/>
</dbReference>
<name>A0A9W8GDP9_9FUNG</name>
<dbReference type="PANTHER" id="PTHR12774:SF2">
    <property type="entry name" value="PEROXISOMAL BIOGENESIS FACTOR 19"/>
    <property type="match status" value="1"/>
</dbReference>
<dbReference type="GO" id="GO:0005778">
    <property type="term" value="C:peroxisomal membrane"/>
    <property type="evidence" value="ECO:0007669"/>
    <property type="project" value="TreeGrafter"/>
</dbReference>
<dbReference type="InterPro" id="IPR006708">
    <property type="entry name" value="Pex19"/>
</dbReference>
<evidence type="ECO:0000313" key="2">
    <source>
        <dbReference type="EMBL" id="KAJ2686550.1"/>
    </source>
</evidence>
<feature type="region of interest" description="Disordered" evidence="1">
    <location>
        <begin position="24"/>
        <end position="47"/>
    </location>
</feature>
<keyword evidence="2" id="KW-0675">Receptor</keyword>
<feature type="region of interest" description="Disordered" evidence="1">
    <location>
        <begin position="119"/>
        <end position="186"/>
    </location>
</feature>
<dbReference type="InterPro" id="IPR038322">
    <property type="entry name" value="Pex19_C_sf"/>
</dbReference>
<dbReference type="AlphaFoldDB" id="A0A9W8GDP9"/>
<dbReference type="PANTHER" id="PTHR12774">
    <property type="entry name" value="PEROXISOMAL BIOGENESIS FACTOR 19"/>
    <property type="match status" value="1"/>
</dbReference>
<gene>
    <name evidence="2" type="primary">PEX19</name>
    <name evidence="2" type="ORF">IWW39_003560</name>
</gene>
<evidence type="ECO:0000256" key="1">
    <source>
        <dbReference type="SAM" id="MobiDB-lite"/>
    </source>
</evidence>
<dbReference type="EMBL" id="JANBTX010000103">
    <property type="protein sequence ID" value="KAJ2686550.1"/>
    <property type="molecule type" value="Genomic_DNA"/>
</dbReference>
<reference evidence="2" key="1">
    <citation type="submission" date="2022-07" db="EMBL/GenBank/DDBJ databases">
        <title>Phylogenomic reconstructions and comparative analyses of Kickxellomycotina fungi.</title>
        <authorList>
            <person name="Reynolds N.K."/>
            <person name="Stajich J.E."/>
            <person name="Barry K."/>
            <person name="Grigoriev I.V."/>
            <person name="Crous P."/>
            <person name="Smith M.E."/>
        </authorList>
    </citation>
    <scope>NUCLEOTIDE SEQUENCE</scope>
    <source>
        <strain evidence="2">CBS 109367</strain>
    </source>
</reference>
<accession>A0A9W8GDP9</accession>
<keyword evidence="3" id="KW-1185">Reference proteome</keyword>
<proteinExistence type="predicted"/>
<dbReference type="OrthoDB" id="21292at2759"/>
<dbReference type="Proteomes" id="UP001151516">
    <property type="component" value="Unassembled WGS sequence"/>
</dbReference>
<comment type="caution">
    <text evidence="2">The sequence shown here is derived from an EMBL/GenBank/DDBJ whole genome shotgun (WGS) entry which is preliminary data.</text>
</comment>
<organism evidence="2 3">
    <name type="scientific">Coemansia spiralis</name>
    <dbReference type="NCBI Taxonomy" id="417178"/>
    <lineage>
        <taxon>Eukaryota</taxon>
        <taxon>Fungi</taxon>
        <taxon>Fungi incertae sedis</taxon>
        <taxon>Zoopagomycota</taxon>
        <taxon>Kickxellomycotina</taxon>
        <taxon>Kickxellomycetes</taxon>
        <taxon>Kickxellales</taxon>
        <taxon>Kickxellaceae</taxon>
        <taxon>Coemansia</taxon>
    </lineage>
</organism>
<dbReference type="Pfam" id="PF04614">
    <property type="entry name" value="Pex19"/>
    <property type="match status" value="1"/>
</dbReference>
<protein>
    <submittedName>
        <fullName evidence="2">Peroxisome chaperone and import receptor</fullName>
    </submittedName>
</protein>